<feature type="chain" id="PRO_5005807675" evidence="2">
    <location>
        <begin position="26"/>
        <end position="323"/>
    </location>
</feature>
<protein>
    <submittedName>
        <fullName evidence="3">Argininosuccinate lyase</fullName>
    </submittedName>
</protein>
<comment type="similarity">
    <text evidence="1">Belongs to the UPF0065 (bug) family.</text>
</comment>
<evidence type="ECO:0000313" key="4">
    <source>
        <dbReference type="Proteomes" id="UP000048926"/>
    </source>
</evidence>
<dbReference type="SUPFAM" id="SSF53850">
    <property type="entry name" value="Periplasmic binding protein-like II"/>
    <property type="match status" value="1"/>
</dbReference>
<organism evidence="3 4">
    <name type="scientific">Roseibium aggregatum</name>
    <dbReference type="NCBI Taxonomy" id="187304"/>
    <lineage>
        <taxon>Bacteria</taxon>
        <taxon>Pseudomonadati</taxon>
        <taxon>Pseudomonadota</taxon>
        <taxon>Alphaproteobacteria</taxon>
        <taxon>Hyphomicrobiales</taxon>
        <taxon>Stappiaceae</taxon>
        <taxon>Roseibium</taxon>
    </lineage>
</organism>
<dbReference type="RefSeq" id="WP_023003742.1">
    <property type="nucleotide sequence ID" value="NZ_CP045617.1"/>
</dbReference>
<dbReference type="PANTHER" id="PTHR42928">
    <property type="entry name" value="TRICARBOXYLATE-BINDING PROTEIN"/>
    <property type="match status" value="1"/>
</dbReference>
<keyword evidence="3" id="KW-0456">Lyase</keyword>
<dbReference type="GO" id="GO:0016829">
    <property type="term" value="F:lyase activity"/>
    <property type="evidence" value="ECO:0007669"/>
    <property type="project" value="UniProtKB-KW"/>
</dbReference>
<sequence length="323" mass="33574">MLTKRTLLSIAAGALALTVAAPVIAQDAFPEKPVRLIVPYSPGGGTDTTARIVADNMKEYLGQPVVVENRPGASGTVGTLLAKQAEADGYTILFGIQATLALNPSLFKSATYNSKEDFSGIAVISESPYVVTVPGDSEISDYEGFAAAATENLTMANGGSAALLAARLLARQADLSFTNIPYSGSGDAISDILAGRVNAMISSPVSVLPHVESGALKPILVTSTDRYAALPDTPTADELGFDGFNVVGWYSVVAPAGVPQERLDVLSDAFNKTIANPDVQAKLESIGVTPSRRGLDSAATTEFIASEVDLWGQEIKDAGIEPK</sequence>
<dbReference type="STRING" id="187304.B0E33_15590"/>
<evidence type="ECO:0000256" key="2">
    <source>
        <dbReference type="SAM" id="SignalP"/>
    </source>
</evidence>
<keyword evidence="4" id="KW-1185">Reference proteome</keyword>
<dbReference type="Proteomes" id="UP000048926">
    <property type="component" value="Unassembled WGS sequence"/>
</dbReference>
<dbReference type="InterPro" id="IPR042100">
    <property type="entry name" value="Bug_dom1"/>
</dbReference>
<dbReference type="CDD" id="cd07012">
    <property type="entry name" value="PBP2_Bug_TTT"/>
    <property type="match status" value="1"/>
</dbReference>
<feature type="signal peptide" evidence="2">
    <location>
        <begin position="1"/>
        <end position="25"/>
    </location>
</feature>
<accession>A0A0M6YC27</accession>
<reference evidence="4" key="1">
    <citation type="submission" date="2015-07" db="EMBL/GenBank/DDBJ databases">
        <authorList>
            <person name="Rodrigo-Torres Lidia"/>
            <person name="Arahal R.David."/>
        </authorList>
    </citation>
    <scope>NUCLEOTIDE SEQUENCE [LARGE SCALE GENOMIC DNA]</scope>
    <source>
        <strain evidence="4">CECT 4801</strain>
    </source>
</reference>
<evidence type="ECO:0000313" key="3">
    <source>
        <dbReference type="EMBL" id="CTQ46979.1"/>
    </source>
</evidence>
<dbReference type="Gene3D" id="3.40.190.10">
    <property type="entry name" value="Periplasmic binding protein-like II"/>
    <property type="match status" value="1"/>
</dbReference>
<dbReference type="PIRSF" id="PIRSF017082">
    <property type="entry name" value="YflP"/>
    <property type="match status" value="1"/>
</dbReference>
<keyword evidence="2" id="KW-0732">Signal</keyword>
<name>A0A0M6YC27_9HYPH</name>
<dbReference type="KEGG" id="lagg:B0E33_15590"/>
<dbReference type="InterPro" id="IPR005064">
    <property type="entry name" value="BUG"/>
</dbReference>
<dbReference type="OrthoDB" id="8970543at2"/>
<evidence type="ECO:0000256" key="1">
    <source>
        <dbReference type="ARBA" id="ARBA00006987"/>
    </source>
</evidence>
<dbReference type="PANTHER" id="PTHR42928:SF5">
    <property type="entry name" value="BLR1237 PROTEIN"/>
    <property type="match status" value="1"/>
</dbReference>
<dbReference type="Pfam" id="PF03401">
    <property type="entry name" value="TctC"/>
    <property type="match status" value="1"/>
</dbReference>
<dbReference type="EMBL" id="CXST01000005">
    <property type="protein sequence ID" value="CTQ46979.1"/>
    <property type="molecule type" value="Genomic_DNA"/>
</dbReference>
<gene>
    <name evidence="3" type="ORF">LAL4801_05439</name>
</gene>
<dbReference type="Gene3D" id="3.40.190.150">
    <property type="entry name" value="Bordetella uptake gene, domain 1"/>
    <property type="match status" value="1"/>
</dbReference>
<proteinExistence type="inferred from homology"/>
<dbReference type="AlphaFoldDB" id="A0A0M6YC27"/>